<proteinExistence type="predicted"/>
<protein>
    <submittedName>
        <fullName evidence="2">Uncharacterized protein</fullName>
    </submittedName>
</protein>
<evidence type="ECO:0000313" key="2">
    <source>
        <dbReference type="EMBL" id="KAF0030745.1"/>
    </source>
</evidence>
<accession>A0A6A4SE11</accession>
<evidence type="ECO:0000256" key="1">
    <source>
        <dbReference type="SAM" id="MobiDB-lite"/>
    </source>
</evidence>
<name>A0A6A4SE11_SCOMX</name>
<gene>
    <name evidence="2" type="ORF">F2P81_017476</name>
</gene>
<comment type="caution">
    <text evidence="2">The sequence shown here is derived from an EMBL/GenBank/DDBJ whole genome shotgun (WGS) entry which is preliminary data.</text>
</comment>
<dbReference type="AlphaFoldDB" id="A0A6A4SE11"/>
<dbReference type="Proteomes" id="UP000438429">
    <property type="component" value="Unassembled WGS sequence"/>
</dbReference>
<reference evidence="2 3" key="1">
    <citation type="submission" date="2019-06" db="EMBL/GenBank/DDBJ databases">
        <title>Draft genomes of female and male turbot (Scophthalmus maximus).</title>
        <authorList>
            <person name="Xu H."/>
            <person name="Xu X.-W."/>
            <person name="Shao C."/>
            <person name="Chen S."/>
        </authorList>
    </citation>
    <scope>NUCLEOTIDE SEQUENCE [LARGE SCALE GENOMIC DNA]</scope>
    <source>
        <strain evidence="2">Ysfricsl-2016a</strain>
        <tissue evidence="2">Blood</tissue>
    </source>
</reference>
<feature type="compositionally biased region" description="Basic and acidic residues" evidence="1">
    <location>
        <begin position="14"/>
        <end position="26"/>
    </location>
</feature>
<dbReference type="EMBL" id="VEVO01000015">
    <property type="protein sequence ID" value="KAF0030745.1"/>
    <property type="molecule type" value="Genomic_DNA"/>
</dbReference>
<organism evidence="2 3">
    <name type="scientific">Scophthalmus maximus</name>
    <name type="common">Turbot</name>
    <name type="synonym">Psetta maxima</name>
    <dbReference type="NCBI Taxonomy" id="52904"/>
    <lineage>
        <taxon>Eukaryota</taxon>
        <taxon>Metazoa</taxon>
        <taxon>Chordata</taxon>
        <taxon>Craniata</taxon>
        <taxon>Vertebrata</taxon>
        <taxon>Euteleostomi</taxon>
        <taxon>Actinopterygii</taxon>
        <taxon>Neopterygii</taxon>
        <taxon>Teleostei</taxon>
        <taxon>Neoteleostei</taxon>
        <taxon>Acanthomorphata</taxon>
        <taxon>Carangaria</taxon>
        <taxon>Pleuronectiformes</taxon>
        <taxon>Pleuronectoidei</taxon>
        <taxon>Scophthalmidae</taxon>
        <taxon>Scophthalmus</taxon>
    </lineage>
</organism>
<sequence>MAVRGRDFTPSPRQKKDPHPVRRDRLPPFASHPIITAAGADKDAHKKEKKKRPVDRNGSDRDVEEPDCTVSEAVASVTDGALRALAWTGFSCVFGDNSLNFKSSCTIFFDIAKRIQCTSTVRNVK</sequence>
<feature type="region of interest" description="Disordered" evidence="1">
    <location>
        <begin position="1"/>
        <end position="68"/>
    </location>
</feature>
<evidence type="ECO:0000313" key="3">
    <source>
        <dbReference type="Proteomes" id="UP000438429"/>
    </source>
</evidence>